<keyword evidence="2" id="KW-0472">Membrane</keyword>
<evidence type="ECO:0000313" key="4">
    <source>
        <dbReference type="Proteomes" id="UP000290289"/>
    </source>
</evidence>
<protein>
    <submittedName>
        <fullName evidence="3">Uncharacterized protein</fullName>
    </submittedName>
</protein>
<feature type="region of interest" description="Disordered" evidence="1">
    <location>
        <begin position="432"/>
        <end position="466"/>
    </location>
</feature>
<name>A0A498KHP3_MALDO</name>
<feature type="compositionally biased region" description="Pro residues" evidence="1">
    <location>
        <begin position="1065"/>
        <end position="1080"/>
    </location>
</feature>
<feature type="compositionally biased region" description="Basic and acidic residues" evidence="1">
    <location>
        <begin position="287"/>
        <end position="326"/>
    </location>
</feature>
<feature type="compositionally biased region" description="Basic and acidic residues" evidence="1">
    <location>
        <begin position="333"/>
        <end position="351"/>
    </location>
</feature>
<organism evidence="3 4">
    <name type="scientific">Malus domestica</name>
    <name type="common">Apple</name>
    <name type="synonym">Pyrus malus</name>
    <dbReference type="NCBI Taxonomy" id="3750"/>
    <lineage>
        <taxon>Eukaryota</taxon>
        <taxon>Viridiplantae</taxon>
        <taxon>Streptophyta</taxon>
        <taxon>Embryophyta</taxon>
        <taxon>Tracheophyta</taxon>
        <taxon>Spermatophyta</taxon>
        <taxon>Magnoliopsida</taxon>
        <taxon>eudicotyledons</taxon>
        <taxon>Gunneridae</taxon>
        <taxon>Pentapetalae</taxon>
        <taxon>rosids</taxon>
        <taxon>fabids</taxon>
        <taxon>Rosales</taxon>
        <taxon>Rosaceae</taxon>
        <taxon>Amygdaloideae</taxon>
        <taxon>Maleae</taxon>
        <taxon>Malus</taxon>
    </lineage>
</organism>
<feature type="compositionally biased region" description="Basic and acidic residues" evidence="1">
    <location>
        <begin position="176"/>
        <end position="202"/>
    </location>
</feature>
<feature type="region of interest" description="Disordered" evidence="1">
    <location>
        <begin position="1046"/>
        <end position="1085"/>
    </location>
</feature>
<dbReference type="EMBL" id="RDQH01000327">
    <property type="protein sequence ID" value="RXI07810.1"/>
    <property type="molecule type" value="Genomic_DNA"/>
</dbReference>
<dbReference type="Proteomes" id="UP000290289">
    <property type="component" value="Chromosome 1"/>
</dbReference>
<proteinExistence type="predicted"/>
<feature type="compositionally biased region" description="Polar residues" evidence="1">
    <location>
        <begin position="432"/>
        <end position="453"/>
    </location>
</feature>
<feature type="region of interest" description="Disordered" evidence="1">
    <location>
        <begin position="1"/>
        <end position="28"/>
    </location>
</feature>
<reference evidence="3 4" key="1">
    <citation type="submission" date="2018-10" db="EMBL/GenBank/DDBJ databases">
        <title>A high-quality apple genome assembly.</title>
        <authorList>
            <person name="Hu J."/>
        </authorList>
    </citation>
    <scope>NUCLEOTIDE SEQUENCE [LARGE SCALE GENOMIC DNA]</scope>
    <source>
        <strain evidence="4">cv. HFTH1</strain>
        <tissue evidence="3">Young leaf</tissue>
    </source>
</reference>
<evidence type="ECO:0000313" key="3">
    <source>
        <dbReference type="EMBL" id="RXI07810.1"/>
    </source>
</evidence>
<feature type="region of interest" description="Disordered" evidence="1">
    <location>
        <begin position="816"/>
        <end position="839"/>
    </location>
</feature>
<keyword evidence="2" id="KW-1133">Transmembrane helix</keyword>
<keyword evidence="2" id="KW-0812">Transmembrane</keyword>
<feature type="region of interest" description="Disordered" evidence="1">
    <location>
        <begin position="668"/>
        <end position="691"/>
    </location>
</feature>
<dbReference type="AlphaFoldDB" id="A0A498KHP3"/>
<keyword evidence="4" id="KW-1185">Reference proteome</keyword>
<dbReference type="PANTHER" id="PTHR34802:SF1">
    <property type="entry name" value="CHORISMATE SYNTHASE"/>
    <property type="match status" value="1"/>
</dbReference>
<feature type="transmembrane region" description="Helical" evidence="2">
    <location>
        <begin position="37"/>
        <end position="55"/>
    </location>
</feature>
<feature type="region of interest" description="Disordered" evidence="1">
    <location>
        <begin position="145"/>
        <end position="362"/>
    </location>
</feature>
<sequence>MKPNGENGKEKGRSAHGAQDGGISRKKGIELDGPENGISLFLGLFLLILYCWGVAKFDFGYGRRSSDIPFASSVCKMSLENEEPRSPDHLTETNHEMQKKSKISYTREFLLSFSELDTCKKLPSGFDQSILSEFEDAFKDQQRSSGLSAHSFRRNEYGPSPPTRGDVAGYSRPIHGRWESRSTGRSDKDSDSQSDKDSDSGRHFGNQSRRPWQVPEHDGLLGSGSFPRPAGFTAGISAPKVQPNEPYQLNRTNEPYHPPRPYKAAPHSRRDTESFDDETFGSSELTSEERAEEERKRRASFELMRKEQHKALQEQKLKPEKNKGDFDFATLVDDSKDGRRHRSSEVEERLIPRASSTDSEKSSLLLQTAAPRPLVPPGFATTVLERNLGPKSLSHSHEVEVGNFELEENILHAKSKPVLSGTLDNQVEKQSTEQMILSKQQHGSASTHASVDSMSEKNRNPSPPQGALNKIIGIESQLYNISNTSQALEASRNSEVIGLNTEKVMGTKIVGESNQGPSASILEKLFTNAVALNVVGSSNITEHQDIKDDETQSSDTAHSSKFACWFHEEERKPSDDFSSGRQNDLLSLIVGGEKGGSGIADGKILDHSFLSFSSQSSEPADRVMKSDVVSPTVGNSEDFSKSIKPEAVSTVLTCEDLEQSILSGISENVPTLQPPVQKRSPPGAGGKPEQLKANVDNNASHHLLSLLQKGTSVSDMEPSYNQETTYSEILHGTEGATIGTAGHSSKKEIAENVSIAGKNLTLETLFGTAFMKELQTVGAPVSVKRGPIGSARVDPMEPHGVPFPVTDNSLIPPAIQIGPNSTSHSSSDLANRRKQTKSDMNEERWLGLNNPHIEVGSSQVGTDLGSKIGVFEGHPDFRLPEEDSLIAASEPLNIQSSMSSRSQMKSKLFSSPNTHVDIVEKLAAMNSAFKDERRMGSQEVPPPFLRGPYDVREPDIPFQNLNVQSSSQQLHHPPLNHVGPPFHPLDSRPGNINSQINFMGPEGIMRSDPPPNHQFQSNMLRPPFYHPNTGQSGFDAHTHHPMMQQMHMQGNFPPPHLRQGLSSSPPQPPHPNRGAPPPAHPNSQAFMQELNPMQGFPFGPRQPNFGVHGMPSPAADVAGGSNHHPEALQRLIEMELRSNPKQIHQFAGSGHTQGTYGHKLDMGFGHEEEHRG</sequence>
<dbReference type="PANTHER" id="PTHR34802">
    <property type="entry name" value="CHORISMATE SYNTHASE"/>
    <property type="match status" value="1"/>
</dbReference>
<evidence type="ECO:0000256" key="1">
    <source>
        <dbReference type="SAM" id="MobiDB-lite"/>
    </source>
</evidence>
<evidence type="ECO:0000256" key="2">
    <source>
        <dbReference type="SAM" id="Phobius"/>
    </source>
</evidence>
<gene>
    <name evidence="3" type="ORF">DVH24_009841</name>
</gene>
<accession>A0A498KHP3</accession>
<comment type="caution">
    <text evidence="3">The sequence shown here is derived from an EMBL/GenBank/DDBJ whole genome shotgun (WGS) entry which is preliminary data.</text>
</comment>
<feature type="compositionally biased region" description="Polar residues" evidence="1">
    <location>
        <begin position="818"/>
        <end position="829"/>
    </location>
</feature>